<comment type="caution">
    <text evidence="3">The sequence shown here is derived from an EMBL/GenBank/DDBJ whole genome shotgun (WGS) entry which is preliminary data.</text>
</comment>
<evidence type="ECO:0000259" key="2">
    <source>
        <dbReference type="PROSITE" id="PS50004"/>
    </source>
</evidence>
<protein>
    <recommendedName>
        <fullName evidence="2">C2 domain-containing protein</fullName>
    </recommendedName>
</protein>
<evidence type="ECO:0000256" key="1">
    <source>
        <dbReference type="SAM" id="MobiDB-lite"/>
    </source>
</evidence>
<dbReference type="CDD" id="cd04051">
    <property type="entry name" value="C2_SRC2_like"/>
    <property type="match status" value="1"/>
</dbReference>
<proteinExistence type="predicted"/>
<dbReference type="Gene3D" id="2.60.40.150">
    <property type="entry name" value="C2 domain"/>
    <property type="match status" value="1"/>
</dbReference>
<evidence type="ECO:0000313" key="4">
    <source>
        <dbReference type="Proteomes" id="UP001341840"/>
    </source>
</evidence>
<dbReference type="SUPFAM" id="SSF49562">
    <property type="entry name" value="C2 domain (Calcium/lipid-binding domain, CaLB)"/>
    <property type="match status" value="1"/>
</dbReference>
<dbReference type="PANTHER" id="PTHR32246">
    <property type="entry name" value="INGRESSION PROTEIN FIC1"/>
    <property type="match status" value="1"/>
</dbReference>
<dbReference type="PROSITE" id="PS50004">
    <property type="entry name" value="C2"/>
    <property type="match status" value="1"/>
</dbReference>
<dbReference type="Proteomes" id="UP001341840">
    <property type="component" value="Unassembled WGS sequence"/>
</dbReference>
<name>A0ABU6TFQ7_9FABA</name>
<gene>
    <name evidence="3" type="ORF">PIB30_037752</name>
</gene>
<reference evidence="3 4" key="1">
    <citation type="journal article" date="2023" name="Plants (Basel)">
        <title>Bridging the Gap: Combining Genomics and Transcriptomics Approaches to Understand Stylosanthes scabra, an Orphan Legume from the Brazilian Caatinga.</title>
        <authorList>
            <person name="Ferreira-Neto J.R.C."/>
            <person name="da Silva M.D."/>
            <person name="Binneck E."/>
            <person name="de Melo N.F."/>
            <person name="da Silva R.H."/>
            <person name="de Melo A.L.T.M."/>
            <person name="Pandolfi V."/>
            <person name="Bustamante F.O."/>
            <person name="Brasileiro-Vidal A.C."/>
            <person name="Benko-Iseppon A.M."/>
        </authorList>
    </citation>
    <scope>NUCLEOTIDE SEQUENCE [LARGE SCALE GENOMIC DNA]</scope>
    <source>
        <tissue evidence="3">Leaves</tissue>
    </source>
</reference>
<organism evidence="3 4">
    <name type="scientific">Stylosanthes scabra</name>
    <dbReference type="NCBI Taxonomy" id="79078"/>
    <lineage>
        <taxon>Eukaryota</taxon>
        <taxon>Viridiplantae</taxon>
        <taxon>Streptophyta</taxon>
        <taxon>Embryophyta</taxon>
        <taxon>Tracheophyta</taxon>
        <taxon>Spermatophyta</taxon>
        <taxon>Magnoliopsida</taxon>
        <taxon>eudicotyledons</taxon>
        <taxon>Gunneridae</taxon>
        <taxon>Pentapetalae</taxon>
        <taxon>rosids</taxon>
        <taxon>fabids</taxon>
        <taxon>Fabales</taxon>
        <taxon>Fabaceae</taxon>
        <taxon>Papilionoideae</taxon>
        <taxon>50 kb inversion clade</taxon>
        <taxon>dalbergioids sensu lato</taxon>
        <taxon>Dalbergieae</taxon>
        <taxon>Pterocarpus clade</taxon>
        <taxon>Stylosanthes</taxon>
    </lineage>
</organism>
<feature type="region of interest" description="Disordered" evidence="1">
    <location>
        <begin position="161"/>
        <end position="183"/>
    </location>
</feature>
<evidence type="ECO:0000313" key="3">
    <source>
        <dbReference type="EMBL" id="MED6146768.1"/>
    </source>
</evidence>
<accession>A0ABU6TFQ7</accession>
<feature type="region of interest" description="Disordered" evidence="1">
    <location>
        <begin position="362"/>
        <end position="383"/>
    </location>
</feature>
<dbReference type="EMBL" id="JASCZI010090812">
    <property type="protein sequence ID" value="MED6146768.1"/>
    <property type="molecule type" value="Genomic_DNA"/>
</dbReference>
<dbReference type="InterPro" id="IPR035892">
    <property type="entry name" value="C2_domain_sf"/>
</dbReference>
<dbReference type="Pfam" id="PF00168">
    <property type="entry name" value="C2"/>
    <property type="match status" value="1"/>
</dbReference>
<dbReference type="InterPro" id="IPR000008">
    <property type="entry name" value="C2_dom"/>
</dbReference>
<sequence length="394" mass="43420">MSTLAPPFQLLEINLISAQDLASVAKNIKAYAVAWIHPDRKLTTQIDPDGDNNPMWNEKFVFRVDDDFLNAEDSVIMIEIYASAWLRDILIGTVGILVRNLLPPSSRLNRKASKVRFVALQVRRPSGRPQGVLNIGVNLVDATMRSMPMYSELSASVVEEWDPKKENTNNTKPNETPRSDNSCGYDYKLYPLQRCQSEKNDSTINDYAYTPAGKQNMYYEDEHGEMGSEIRIPTTKNGKIVNANGSLCSDVGPSPSVVAAAIAKGLYPVPLPVPRETPANPLILDWPGKDSEVGMGKNNMIDRWRTAPELTPVYDHLGQHHKGAKAMSVKGKNRRHNGSNNGRFSCFGTALGCEFSITCGGGNRKHQKRGGGGGKGHHNNTAASEMTFDDISYI</sequence>
<dbReference type="PANTHER" id="PTHR32246:SF103">
    <property type="entry name" value="CALCIUM-DEPENDENT LIPID-BINDING (CALB DOMAIN) FAMILY PROTEIN"/>
    <property type="match status" value="1"/>
</dbReference>
<keyword evidence="4" id="KW-1185">Reference proteome</keyword>
<feature type="domain" description="C2" evidence="2">
    <location>
        <begin position="1"/>
        <end position="112"/>
    </location>
</feature>
<dbReference type="SMART" id="SM00239">
    <property type="entry name" value="C2"/>
    <property type="match status" value="1"/>
</dbReference>
<dbReference type="InterPro" id="IPR044750">
    <property type="entry name" value="C2_SRC2/BAP"/>
</dbReference>